<gene>
    <name evidence="1" type="ORF">SAMN05216404_1168</name>
</gene>
<organism evidence="1 2">
    <name type="scientific">Nitrosospira multiformis</name>
    <dbReference type="NCBI Taxonomy" id="1231"/>
    <lineage>
        <taxon>Bacteria</taxon>
        <taxon>Pseudomonadati</taxon>
        <taxon>Pseudomonadota</taxon>
        <taxon>Betaproteobacteria</taxon>
        <taxon>Nitrosomonadales</taxon>
        <taxon>Nitrosomonadaceae</taxon>
        <taxon>Nitrosospira</taxon>
    </lineage>
</organism>
<dbReference type="AlphaFoldDB" id="A0A1H8NE87"/>
<evidence type="ECO:0000313" key="2">
    <source>
        <dbReference type="Proteomes" id="UP000183898"/>
    </source>
</evidence>
<reference evidence="1 2" key="1">
    <citation type="submission" date="2016-10" db="EMBL/GenBank/DDBJ databases">
        <authorList>
            <person name="de Groot N.N."/>
        </authorList>
    </citation>
    <scope>NUCLEOTIDE SEQUENCE [LARGE SCALE GENOMIC DNA]</scope>
    <source>
        <strain evidence="1 2">Nl18</strain>
    </source>
</reference>
<name>A0A1H8NE87_9PROT</name>
<sequence length="76" mass="8373">MIGGYRDAPEPALRESVARALFNKGLVLWELGGKEEVIACYDEVDARYRDAPEPGPREIVQAAIKLREMLRGGGNS</sequence>
<evidence type="ECO:0000313" key="1">
    <source>
        <dbReference type="EMBL" id="SEO27743.1"/>
    </source>
</evidence>
<accession>A0A1H8NE87</accession>
<dbReference type="Proteomes" id="UP000183898">
    <property type="component" value="Unassembled WGS sequence"/>
</dbReference>
<dbReference type="RefSeq" id="WP_074748809.1">
    <property type="nucleotide sequence ID" value="NZ_FOCT01000016.1"/>
</dbReference>
<protein>
    <recommendedName>
        <fullName evidence="3">Tetratricopeptide repeat protein</fullName>
    </recommendedName>
</protein>
<proteinExistence type="predicted"/>
<evidence type="ECO:0008006" key="3">
    <source>
        <dbReference type="Google" id="ProtNLM"/>
    </source>
</evidence>
<dbReference type="EMBL" id="FOCT01000016">
    <property type="protein sequence ID" value="SEO27743.1"/>
    <property type="molecule type" value="Genomic_DNA"/>
</dbReference>